<dbReference type="Proteomes" id="UP001610446">
    <property type="component" value="Unassembled WGS sequence"/>
</dbReference>
<dbReference type="EMBL" id="JBFXLU010000122">
    <property type="protein sequence ID" value="KAL2840285.1"/>
    <property type="molecule type" value="Genomic_DNA"/>
</dbReference>
<keyword evidence="3" id="KW-1185">Reference proteome</keyword>
<gene>
    <name evidence="2" type="ORF">BJY01DRAFT_21050</name>
</gene>
<comment type="caution">
    <text evidence="2">The sequence shown here is derived from an EMBL/GenBank/DDBJ whole genome shotgun (WGS) entry which is preliminary data.</text>
</comment>
<name>A0ABR4JJT5_9EURO</name>
<sequence>MMLRMDNGYTQPQRLSPHTDGDDWPNAVTPTERRRRQNRINQRAFRQRQVAKRTGIVRPTQWKLIGSLADPDPTPATRDGMPVVRATNPGQYASKSSQWTCEYLCRLAPENARQRLAEFQAAAHRSYVTGSPTTDHLLTTVKLNVYRALVENMAALGMNLSWMAETAISPFCTSQPWPALSTLATIPTHLQPTVIQRSVPHHPWLDFFPHPGMRDRLICAGDFDDDELCVDIMAFWNSGKDDPGLIIWGQPWDLRQWELSEGFLRKWGWTVRGCPELLESTNYWRALRGEEPLPPGLYELDVSLAKCHGDSASTS</sequence>
<proteinExistence type="predicted"/>
<accession>A0ABR4JJT5</accession>
<protein>
    <recommendedName>
        <fullName evidence="4">BZIP domain-containing protein</fullName>
    </recommendedName>
</protein>
<dbReference type="Pfam" id="PF11905">
    <property type="entry name" value="DUF3425"/>
    <property type="match status" value="1"/>
</dbReference>
<dbReference type="InterPro" id="IPR021833">
    <property type="entry name" value="DUF3425"/>
</dbReference>
<reference evidence="2 3" key="1">
    <citation type="submission" date="2024-07" db="EMBL/GenBank/DDBJ databases">
        <title>Section-level genome sequencing and comparative genomics of Aspergillus sections Usti and Cavernicolus.</title>
        <authorList>
            <consortium name="Lawrence Berkeley National Laboratory"/>
            <person name="Nybo J.L."/>
            <person name="Vesth T.C."/>
            <person name="Theobald S."/>
            <person name="Frisvad J.C."/>
            <person name="Larsen T.O."/>
            <person name="Kjaerboelling I."/>
            <person name="Rothschild-Mancinelli K."/>
            <person name="Lyhne E.K."/>
            <person name="Kogle M.E."/>
            <person name="Barry K."/>
            <person name="Clum A."/>
            <person name="Na H."/>
            <person name="Ledsgaard L."/>
            <person name="Lin J."/>
            <person name="Lipzen A."/>
            <person name="Kuo A."/>
            <person name="Riley R."/>
            <person name="Mondo S."/>
            <person name="Labutti K."/>
            <person name="Haridas S."/>
            <person name="Pangalinan J."/>
            <person name="Salamov A.A."/>
            <person name="Simmons B.A."/>
            <person name="Magnuson J.K."/>
            <person name="Chen J."/>
            <person name="Drula E."/>
            <person name="Henrissat B."/>
            <person name="Wiebenga A."/>
            <person name="Lubbers R.J."/>
            <person name="Gomes A.C."/>
            <person name="Makela M.R."/>
            <person name="Stajich J."/>
            <person name="Grigoriev I.V."/>
            <person name="Mortensen U.H."/>
            <person name="De Vries R.P."/>
            <person name="Baker S.E."/>
            <person name="Andersen M.R."/>
        </authorList>
    </citation>
    <scope>NUCLEOTIDE SEQUENCE [LARGE SCALE GENOMIC DNA]</scope>
    <source>
        <strain evidence="2 3">CBS 123904</strain>
    </source>
</reference>
<evidence type="ECO:0008006" key="4">
    <source>
        <dbReference type="Google" id="ProtNLM"/>
    </source>
</evidence>
<organism evidence="2 3">
    <name type="scientific">Aspergillus pseudoustus</name>
    <dbReference type="NCBI Taxonomy" id="1810923"/>
    <lineage>
        <taxon>Eukaryota</taxon>
        <taxon>Fungi</taxon>
        <taxon>Dikarya</taxon>
        <taxon>Ascomycota</taxon>
        <taxon>Pezizomycotina</taxon>
        <taxon>Eurotiomycetes</taxon>
        <taxon>Eurotiomycetidae</taxon>
        <taxon>Eurotiales</taxon>
        <taxon>Aspergillaceae</taxon>
        <taxon>Aspergillus</taxon>
        <taxon>Aspergillus subgen. Nidulantes</taxon>
    </lineage>
</organism>
<feature type="region of interest" description="Disordered" evidence="1">
    <location>
        <begin position="1"/>
        <end position="48"/>
    </location>
</feature>
<evidence type="ECO:0000313" key="3">
    <source>
        <dbReference type="Proteomes" id="UP001610446"/>
    </source>
</evidence>
<dbReference type="PANTHER" id="PTHR38116">
    <property type="entry name" value="CHROMOSOME 7, WHOLE GENOME SHOTGUN SEQUENCE"/>
    <property type="match status" value="1"/>
</dbReference>
<evidence type="ECO:0000313" key="2">
    <source>
        <dbReference type="EMBL" id="KAL2840285.1"/>
    </source>
</evidence>
<evidence type="ECO:0000256" key="1">
    <source>
        <dbReference type="SAM" id="MobiDB-lite"/>
    </source>
</evidence>
<dbReference type="PANTHER" id="PTHR38116:SF1">
    <property type="entry name" value="BZIP DOMAIN-CONTAINING PROTEIN"/>
    <property type="match status" value="1"/>
</dbReference>